<keyword evidence="3" id="KW-0274">FAD</keyword>
<evidence type="ECO:0000256" key="4">
    <source>
        <dbReference type="ARBA" id="ARBA00023002"/>
    </source>
</evidence>
<evidence type="ECO:0000313" key="8">
    <source>
        <dbReference type="Proteomes" id="UP000028524"/>
    </source>
</evidence>
<organism evidence="7 8">
    <name type="scientific">Stachybotrys chlorohalonatus (strain IBT 40285)</name>
    <dbReference type="NCBI Taxonomy" id="1283841"/>
    <lineage>
        <taxon>Eukaryota</taxon>
        <taxon>Fungi</taxon>
        <taxon>Dikarya</taxon>
        <taxon>Ascomycota</taxon>
        <taxon>Pezizomycotina</taxon>
        <taxon>Sordariomycetes</taxon>
        <taxon>Hypocreomycetidae</taxon>
        <taxon>Hypocreales</taxon>
        <taxon>Stachybotryaceae</taxon>
        <taxon>Stachybotrys</taxon>
    </lineage>
</organism>
<dbReference type="InterPro" id="IPR006094">
    <property type="entry name" value="Oxid_FAD_bind_N"/>
</dbReference>
<gene>
    <name evidence="7" type="ORF">S40285_04508</name>
</gene>
<dbReference type="OrthoDB" id="2151789at2759"/>
<feature type="domain" description="FAD linked oxidase N-terminal" evidence="6">
    <location>
        <begin position="27"/>
        <end position="112"/>
    </location>
</feature>
<evidence type="ECO:0000256" key="3">
    <source>
        <dbReference type="ARBA" id="ARBA00022827"/>
    </source>
</evidence>
<dbReference type="PANTHER" id="PTHR42973">
    <property type="entry name" value="BINDING OXIDOREDUCTASE, PUTATIVE (AFU_ORTHOLOGUE AFUA_1G17690)-RELATED"/>
    <property type="match status" value="1"/>
</dbReference>
<reference evidence="7 8" key="1">
    <citation type="journal article" date="2014" name="BMC Genomics">
        <title>Comparative genome sequencing reveals chemotype-specific gene clusters in the toxigenic black mold Stachybotrys.</title>
        <authorList>
            <person name="Semeiks J."/>
            <person name="Borek D."/>
            <person name="Otwinowski Z."/>
            <person name="Grishin N.V."/>
        </authorList>
    </citation>
    <scope>NUCLEOTIDE SEQUENCE [LARGE SCALE GENOMIC DNA]</scope>
    <source>
        <strain evidence="7 8">IBT 40285</strain>
    </source>
</reference>
<dbReference type="SUPFAM" id="SSF56176">
    <property type="entry name" value="FAD-binding/transporter-associated domain-like"/>
    <property type="match status" value="1"/>
</dbReference>
<keyword evidence="2" id="KW-0285">Flavoprotein</keyword>
<evidence type="ECO:0000256" key="1">
    <source>
        <dbReference type="ARBA" id="ARBA00005466"/>
    </source>
</evidence>
<evidence type="ECO:0000256" key="5">
    <source>
        <dbReference type="SAM" id="MobiDB-lite"/>
    </source>
</evidence>
<evidence type="ECO:0000313" key="7">
    <source>
        <dbReference type="EMBL" id="KFA67784.1"/>
    </source>
</evidence>
<dbReference type="InterPro" id="IPR036318">
    <property type="entry name" value="FAD-bd_PCMH-like_sf"/>
</dbReference>
<feature type="region of interest" description="Disordered" evidence="5">
    <location>
        <begin position="1"/>
        <end position="30"/>
    </location>
</feature>
<accession>A0A084QUZ9</accession>
<dbReference type="Gene3D" id="3.40.462.20">
    <property type="match status" value="1"/>
</dbReference>
<dbReference type="EMBL" id="KL660107">
    <property type="protein sequence ID" value="KFA67784.1"/>
    <property type="molecule type" value="Genomic_DNA"/>
</dbReference>
<comment type="similarity">
    <text evidence="1">Belongs to the oxygen-dependent FAD-linked oxidoreductase family.</text>
</comment>
<protein>
    <recommendedName>
        <fullName evidence="6">FAD linked oxidase N-terminal domain-containing protein</fullName>
    </recommendedName>
</protein>
<dbReference type="Gene3D" id="3.30.465.10">
    <property type="match status" value="2"/>
</dbReference>
<evidence type="ECO:0000256" key="2">
    <source>
        <dbReference type="ARBA" id="ARBA00022630"/>
    </source>
</evidence>
<dbReference type="InterPro" id="IPR016169">
    <property type="entry name" value="FAD-bd_PCMH_sub2"/>
</dbReference>
<dbReference type="PANTHER" id="PTHR42973:SF22">
    <property type="entry name" value="FAD-BINDING PCMH-TYPE DOMAIN-CONTAINING PROTEIN-RELATED"/>
    <property type="match status" value="1"/>
</dbReference>
<dbReference type="InterPro" id="IPR050416">
    <property type="entry name" value="FAD-linked_Oxidoreductase"/>
</dbReference>
<dbReference type="InParanoid" id="A0A084QUZ9"/>
<dbReference type="AlphaFoldDB" id="A0A084QUZ9"/>
<name>A0A084QUZ9_STAC4</name>
<proteinExistence type="inferred from homology"/>
<dbReference type="Proteomes" id="UP000028524">
    <property type="component" value="Unassembled WGS sequence"/>
</dbReference>
<feature type="compositionally biased region" description="Low complexity" evidence="5">
    <location>
        <begin position="16"/>
        <end position="27"/>
    </location>
</feature>
<keyword evidence="8" id="KW-1185">Reference proteome</keyword>
<evidence type="ECO:0000259" key="6">
    <source>
        <dbReference type="Pfam" id="PF01565"/>
    </source>
</evidence>
<dbReference type="HOGENOM" id="CLU_018354_1_4_1"/>
<dbReference type="GO" id="GO:0050660">
    <property type="term" value="F:flavin adenine dinucleotide binding"/>
    <property type="evidence" value="ECO:0007669"/>
    <property type="project" value="InterPro"/>
</dbReference>
<sequence>MSRLQSERSPSPPTVTPTTDVTSPSDSGGHAVTAGAAKIAGGVTLDLRGLDSIRVSGDRSTATIGTGLTWGEVYAELDSLGLTVAGGRVGEIGVGGRTVGGGVSYHSPRFGWTWPSPGFASGSNNFGVVTRMDMAAFEQGPMLGGMFVHPIGTIDAQLEALHRFNSANEYDTCASLITTVSYSSARGAAITNSIDYTKAEERPAVFESFLQIRSLHESLELGTMAQAAREQASFLRKNRRQAIRHLRNVAWMISFEPLPPNIYYHAPDSNSIGFGNKPGALMVTLLNPQWSHEGDDDFIEETMRQLIAKIEADAKRLKGHDPFSYLNYAVPWQDPFAGYGSGSLERLKTRDKVDPEHLFTTQVPGGFKIPA</sequence>
<dbReference type="STRING" id="1283841.A0A084QUZ9"/>
<dbReference type="GO" id="GO:0016491">
    <property type="term" value="F:oxidoreductase activity"/>
    <property type="evidence" value="ECO:0007669"/>
    <property type="project" value="UniProtKB-KW"/>
</dbReference>
<keyword evidence="4" id="KW-0560">Oxidoreductase</keyword>
<dbReference type="Pfam" id="PF01565">
    <property type="entry name" value="FAD_binding_4"/>
    <property type="match status" value="1"/>
</dbReference>